<proteinExistence type="predicted"/>
<organism evidence="9 10">
    <name type="scientific">Oryzicola mucosus</name>
    <dbReference type="NCBI Taxonomy" id="2767425"/>
    <lineage>
        <taxon>Bacteria</taxon>
        <taxon>Pseudomonadati</taxon>
        <taxon>Pseudomonadota</taxon>
        <taxon>Alphaproteobacteria</taxon>
        <taxon>Hyphomicrobiales</taxon>
        <taxon>Phyllobacteriaceae</taxon>
        <taxon>Oryzicola</taxon>
    </lineage>
</organism>
<evidence type="ECO:0000313" key="9">
    <source>
        <dbReference type="EMBL" id="MBD0414307.1"/>
    </source>
</evidence>
<keyword evidence="5" id="KW-0547">Nucleotide-binding</keyword>
<evidence type="ECO:0000259" key="8">
    <source>
        <dbReference type="SMART" id="SM00911"/>
    </source>
</evidence>
<evidence type="ECO:0000313" key="10">
    <source>
        <dbReference type="Proteomes" id="UP000643405"/>
    </source>
</evidence>
<comment type="catalytic activity">
    <reaction evidence="1">
        <text>ATP + protein L-histidine = ADP + protein N-phospho-L-histidine.</text>
        <dbReference type="EC" id="2.7.13.3"/>
    </reaction>
</comment>
<dbReference type="PANTHER" id="PTHR41523:SF7">
    <property type="entry name" value="HISTIDINE KINASE"/>
    <property type="match status" value="1"/>
</dbReference>
<comment type="caution">
    <text evidence="9">The sequence shown here is derived from an EMBL/GenBank/DDBJ whole genome shotgun (WGS) entry which is preliminary data.</text>
</comment>
<name>A0A8J6PMF1_9HYPH</name>
<dbReference type="EC" id="2.7.13.3" evidence="2"/>
<dbReference type="SUPFAM" id="SSF52172">
    <property type="entry name" value="CheY-like"/>
    <property type="match status" value="1"/>
</dbReference>
<evidence type="ECO:0000256" key="4">
    <source>
        <dbReference type="ARBA" id="ARBA00022679"/>
    </source>
</evidence>
<evidence type="ECO:0000256" key="3">
    <source>
        <dbReference type="ARBA" id="ARBA00022553"/>
    </source>
</evidence>
<keyword evidence="7" id="KW-0067">ATP-binding</keyword>
<dbReference type="InterPro" id="IPR036890">
    <property type="entry name" value="HATPase_C_sf"/>
</dbReference>
<dbReference type="Proteomes" id="UP000643405">
    <property type="component" value="Unassembled WGS sequence"/>
</dbReference>
<dbReference type="GO" id="GO:0005524">
    <property type="term" value="F:ATP binding"/>
    <property type="evidence" value="ECO:0007669"/>
    <property type="project" value="UniProtKB-KW"/>
</dbReference>
<reference evidence="9" key="1">
    <citation type="submission" date="2020-09" db="EMBL/GenBank/DDBJ databases">
        <title>Genome seq and assembly of Tianweitania sp.</title>
        <authorList>
            <person name="Chhetri G."/>
        </authorList>
    </citation>
    <scope>NUCLEOTIDE SEQUENCE</scope>
    <source>
        <strain evidence="9">Rool2</strain>
    </source>
</reference>
<dbReference type="InterPro" id="IPR011006">
    <property type="entry name" value="CheY-like_superfamily"/>
</dbReference>
<dbReference type="InterPro" id="IPR011102">
    <property type="entry name" value="Sig_transdc_His_kinase_HWE"/>
</dbReference>
<dbReference type="GO" id="GO:0004673">
    <property type="term" value="F:protein histidine kinase activity"/>
    <property type="evidence" value="ECO:0007669"/>
    <property type="project" value="UniProtKB-EC"/>
</dbReference>
<gene>
    <name evidence="9" type="ORF">ICI42_06555</name>
</gene>
<dbReference type="SMART" id="SM00911">
    <property type="entry name" value="HWE_HK"/>
    <property type="match status" value="1"/>
</dbReference>
<dbReference type="PANTHER" id="PTHR41523">
    <property type="entry name" value="TWO-COMPONENT SYSTEM SENSOR PROTEIN"/>
    <property type="match status" value="1"/>
</dbReference>
<dbReference type="Gene3D" id="3.30.565.10">
    <property type="entry name" value="Histidine kinase-like ATPase, C-terminal domain"/>
    <property type="match status" value="1"/>
</dbReference>
<dbReference type="AlphaFoldDB" id="A0A8J6PMF1"/>
<evidence type="ECO:0000256" key="6">
    <source>
        <dbReference type="ARBA" id="ARBA00022777"/>
    </source>
</evidence>
<keyword evidence="3" id="KW-0597">Phosphoprotein</keyword>
<evidence type="ECO:0000256" key="7">
    <source>
        <dbReference type="ARBA" id="ARBA00022840"/>
    </source>
</evidence>
<keyword evidence="6 9" id="KW-0418">Kinase</keyword>
<protein>
    <recommendedName>
        <fullName evidence="2">histidine kinase</fullName>
        <ecNumber evidence="2">2.7.13.3</ecNumber>
    </recommendedName>
</protein>
<dbReference type="Pfam" id="PF07536">
    <property type="entry name" value="HWE_HK"/>
    <property type="match status" value="1"/>
</dbReference>
<evidence type="ECO:0000256" key="5">
    <source>
        <dbReference type="ARBA" id="ARBA00022741"/>
    </source>
</evidence>
<dbReference type="EMBL" id="JACVVX010000002">
    <property type="protein sequence ID" value="MBD0414307.1"/>
    <property type="molecule type" value="Genomic_DNA"/>
</dbReference>
<keyword evidence="10" id="KW-1185">Reference proteome</keyword>
<evidence type="ECO:0000256" key="2">
    <source>
        <dbReference type="ARBA" id="ARBA00012438"/>
    </source>
</evidence>
<keyword evidence="4" id="KW-0808">Transferase</keyword>
<feature type="domain" description="Signal transduction histidine kinase HWE region" evidence="8">
    <location>
        <begin position="147"/>
        <end position="227"/>
    </location>
</feature>
<sequence>MMDALILAPFGRDASVAAAILEGQGFSSEICAGIGDCLDRFDRAFCFIVTEEALLAEDRGRLAEWVNNQPKWSDFPLVLLTTRGNPIDERLAFLSEYGVSLERPFGPLALVAAVRSAVRARKRQLEVRAFLDERERTNARQRLLIRELHHRVKNTLANVQAVLGATARSSTSVDELYKTFSARVQSLARTHSFLTDDYWQTASLEDLLKGELAHYDDSGRVRLDGPAVSLNADQAVPLGMAIHELATNSSKYGALSGPAGVLDVEWSTTNDEGNERLSFFWRERGGPPVEAPSRKGFGSILFERVLAVQLEAKIDMQFLPAGLQIALSLPLKRDRLVPEYQAAP</sequence>
<evidence type="ECO:0000256" key="1">
    <source>
        <dbReference type="ARBA" id="ARBA00000085"/>
    </source>
</evidence>
<accession>A0A8J6PMF1</accession>